<organism evidence="1 2">
    <name type="scientific">Caerostris darwini</name>
    <dbReference type="NCBI Taxonomy" id="1538125"/>
    <lineage>
        <taxon>Eukaryota</taxon>
        <taxon>Metazoa</taxon>
        <taxon>Ecdysozoa</taxon>
        <taxon>Arthropoda</taxon>
        <taxon>Chelicerata</taxon>
        <taxon>Arachnida</taxon>
        <taxon>Araneae</taxon>
        <taxon>Araneomorphae</taxon>
        <taxon>Entelegynae</taxon>
        <taxon>Araneoidea</taxon>
        <taxon>Araneidae</taxon>
        <taxon>Caerostris</taxon>
    </lineage>
</organism>
<sequence>MHYNGSLTTPDLLLVSSGTVSDITRTVLEDPSSGHRMVIAAIAIDPKHIHDHSYSKISWNFKKSVKSWIPRGRVKHCRCFWNDDIERERNLRDRLRKKAESSRCSTAVKSWRRQSAIVKKAILDSKRKSITNYIGSIHYKKRQPQNL</sequence>
<evidence type="ECO:0000313" key="1">
    <source>
        <dbReference type="EMBL" id="GIY37401.1"/>
    </source>
</evidence>
<reference evidence="1 2" key="1">
    <citation type="submission" date="2021-06" db="EMBL/GenBank/DDBJ databases">
        <title>Caerostris darwini draft genome.</title>
        <authorList>
            <person name="Kono N."/>
            <person name="Arakawa K."/>
        </authorList>
    </citation>
    <scope>NUCLEOTIDE SEQUENCE [LARGE SCALE GENOMIC DNA]</scope>
</reference>
<name>A0AAV4SW82_9ARAC</name>
<gene>
    <name evidence="1" type="primary">HNAJ_LOCUS12181</name>
    <name evidence="1" type="ORF">CDAR_243051</name>
</gene>
<comment type="caution">
    <text evidence="1">The sequence shown here is derived from an EMBL/GenBank/DDBJ whole genome shotgun (WGS) entry which is preliminary data.</text>
</comment>
<protein>
    <submittedName>
        <fullName evidence="1">Uncharacterized protein</fullName>
    </submittedName>
</protein>
<dbReference type="EMBL" id="BPLQ01008447">
    <property type="protein sequence ID" value="GIY37401.1"/>
    <property type="molecule type" value="Genomic_DNA"/>
</dbReference>
<dbReference type="AlphaFoldDB" id="A0AAV4SW82"/>
<accession>A0AAV4SW82</accession>
<proteinExistence type="predicted"/>
<dbReference type="Proteomes" id="UP001054837">
    <property type="component" value="Unassembled WGS sequence"/>
</dbReference>
<keyword evidence="2" id="KW-1185">Reference proteome</keyword>
<evidence type="ECO:0000313" key="2">
    <source>
        <dbReference type="Proteomes" id="UP001054837"/>
    </source>
</evidence>